<dbReference type="Proteomes" id="UP001175000">
    <property type="component" value="Unassembled WGS sequence"/>
</dbReference>
<keyword evidence="3" id="KW-1185">Reference proteome</keyword>
<sequence length="276" mass="30135">MGRLPTASPYLELLLEACQPTSDVASVHPLGFCFAARDEGRRERSEGRARKKQRTKKKRCARPVLIPPIPLAWRVSSPNGEDAGNEPSIPITRIVHHTARRWPSTRRIESNSPPPKKRARNRSACGRPRAGCICRSLGKETVHSLEGQVLLLFCSSVDSPSVRAADAARQELELVCGLPCLSLAGVVSVLCSVHSRMFDFWPQTDANATCTTSGQCGGLMIQNSRWEGTRDNRMGIAMHCRQSDILPRARGDGGHATAANSNSHQAQNGKVRDSVI</sequence>
<dbReference type="EMBL" id="JAULSU010000004">
    <property type="protein sequence ID" value="KAK0620957.1"/>
    <property type="molecule type" value="Genomic_DNA"/>
</dbReference>
<gene>
    <name evidence="2" type="ORF">B0T14DRAFT_240041</name>
</gene>
<protein>
    <submittedName>
        <fullName evidence="2">Uncharacterized protein</fullName>
    </submittedName>
</protein>
<comment type="caution">
    <text evidence="2">The sequence shown here is derived from an EMBL/GenBank/DDBJ whole genome shotgun (WGS) entry which is preliminary data.</text>
</comment>
<feature type="region of interest" description="Disordered" evidence="1">
    <location>
        <begin position="38"/>
        <end position="59"/>
    </location>
</feature>
<feature type="compositionally biased region" description="Basic residues" evidence="1">
    <location>
        <begin position="94"/>
        <end position="104"/>
    </location>
</feature>
<organism evidence="2 3">
    <name type="scientific">Immersiella caudata</name>
    <dbReference type="NCBI Taxonomy" id="314043"/>
    <lineage>
        <taxon>Eukaryota</taxon>
        <taxon>Fungi</taxon>
        <taxon>Dikarya</taxon>
        <taxon>Ascomycota</taxon>
        <taxon>Pezizomycotina</taxon>
        <taxon>Sordariomycetes</taxon>
        <taxon>Sordariomycetidae</taxon>
        <taxon>Sordariales</taxon>
        <taxon>Lasiosphaeriaceae</taxon>
        <taxon>Immersiella</taxon>
    </lineage>
</organism>
<evidence type="ECO:0000313" key="3">
    <source>
        <dbReference type="Proteomes" id="UP001175000"/>
    </source>
</evidence>
<evidence type="ECO:0000256" key="1">
    <source>
        <dbReference type="SAM" id="MobiDB-lite"/>
    </source>
</evidence>
<evidence type="ECO:0000313" key="2">
    <source>
        <dbReference type="EMBL" id="KAK0620957.1"/>
    </source>
</evidence>
<accession>A0AA39WSU6</accession>
<name>A0AA39WSU6_9PEZI</name>
<feature type="compositionally biased region" description="Polar residues" evidence="1">
    <location>
        <begin position="258"/>
        <end position="268"/>
    </location>
</feature>
<reference evidence="2" key="1">
    <citation type="submission" date="2023-06" db="EMBL/GenBank/DDBJ databases">
        <title>Genome-scale phylogeny and comparative genomics of the fungal order Sordariales.</title>
        <authorList>
            <consortium name="Lawrence Berkeley National Laboratory"/>
            <person name="Hensen N."/>
            <person name="Bonometti L."/>
            <person name="Westerberg I."/>
            <person name="Brannstrom I.O."/>
            <person name="Guillou S."/>
            <person name="Cros-Aarteil S."/>
            <person name="Calhoun S."/>
            <person name="Haridas S."/>
            <person name="Kuo A."/>
            <person name="Mondo S."/>
            <person name="Pangilinan J."/>
            <person name="Riley R."/>
            <person name="Labutti K."/>
            <person name="Andreopoulos B."/>
            <person name="Lipzen A."/>
            <person name="Chen C."/>
            <person name="Yanf M."/>
            <person name="Daum C."/>
            <person name="Ng V."/>
            <person name="Clum A."/>
            <person name="Steindorff A."/>
            <person name="Ohm R."/>
            <person name="Martin F."/>
            <person name="Silar P."/>
            <person name="Natvig D."/>
            <person name="Lalanne C."/>
            <person name="Gautier V."/>
            <person name="Ament-Velasquez S.L."/>
            <person name="Kruys A."/>
            <person name="Hutchinson M.I."/>
            <person name="Powell A.J."/>
            <person name="Barry K."/>
            <person name="Miller A.N."/>
            <person name="Grigoriev I.V."/>
            <person name="Debuchy R."/>
            <person name="Gladieux P."/>
            <person name="Thoren M.H."/>
            <person name="Johannesson H."/>
        </authorList>
    </citation>
    <scope>NUCLEOTIDE SEQUENCE</scope>
    <source>
        <strain evidence="2">CBS 606.72</strain>
    </source>
</reference>
<feature type="region of interest" description="Disordered" evidence="1">
    <location>
        <begin position="251"/>
        <end position="276"/>
    </location>
</feature>
<feature type="compositionally biased region" description="Basic residues" evidence="1">
    <location>
        <begin position="49"/>
        <end position="59"/>
    </location>
</feature>
<dbReference type="AlphaFoldDB" id="A0AA39WSU6"/>
<proteinExistence type="predicted"/>
<feature type="compositionally biased region" description="Basic and acidic residues" evidence="1">
    <location>
        <begin position="38"/>
        <end position="48"/>
    </location>
</feature>
<feature type="region of interest" description="Disordered" evidence="1">
    <location>
        <begin position="94"/>
        <end position="123"/>
    </location>
</feature>